<dbReference type="OrthoDB" id="432685at2759"/>
<dbReference type="EMBL" id="NEDP02003293">
    <property type="protein sequence ID" value="OWF49042.1"/>
    <property type="molecule type" value="Genomic_DNA"/>
</dbReference>
<feature type="transmembrane region" description="Helical" evidence="6">
    <location>
        <begin position="111"/>
        <end position="127"/>
    </location>
</feature>
<evidence type="ECO:0000313" key="8">
    <source>
        <dbReference type="Proteomes" id="UP000242188"/>
    </source>
</evidence>
<evidence type="ECO:0000256" key="5">
    <source>
        <dbReference type="ARBA" id="ARBA00023136"/>
    </source>
</evidence>
<comment type="similarity">
    <text evidence="2">Belongs to the DoxX family.</text>
</comment>
<name>A0A210QJW2_MIZYE</name>
<comment type="subcellular location">
    <subcellularLocation>
        <location evidence="1">Membrane</location>
        <topology evidence="1">Multi-pass membrane protein</topology>
    </subcellularLocation>
</comment>
<feature type="transmembrane region" description="Helical" evidence="6">
    <location>
        <begin position="7"/>
        <end position="29"/>
    </location>
</feature>
<dbReference type="AlphaFoldDB" id="A0A210QJW2"/>
<dbReference type="PANTHER" id="PTHR13163">
    <property type="entry name" value="SPINAL CORD EXPRESSION PROTEIN 4"/>
    <property type="match status" value="1"/>
</dbReference>
<evidence type="ECO:0000256" key="2">
    <source>
        <dbReference type="ARBA" id="ARBA00006679"/>
    </source>
</evidence>
<feature type="transmembrane region" description="Helical" evidence="6">
    <location>
        <begin position="86"/>
        <end position="105"/>
    </location>
</feature>
<gene>
    <name evidence="7" type="ORF">KP79_PYT07021</name>
</gene>
<dbReference type="InterPro" id="IPR032808">
    <property type="entry name" value="DoxX"/>
</dbReference>
<accession>A0A210QJW2</accession>
<dbReference type="PANTHER" id="PTHR13163:SF2">
    <property type="entry name" value="TRANSMEMBRANE PROTEIN 35B"/>
    <property type="match status" value="1"/>
</dbReference>
<sequence length="139" mass="15787">MANIARTILCWILPLMFIMAGAMKLYPFFPGVYKEMVSKFKIYNKAFPTAWVGYSPDPDLYRIFVGSMELSSGLGVLLGPTGLRKMGCCILTVIMIGAIFTHFFFLEFIPSLVPIVYMTWTLYVLWADMQNEAKSIKTD</sequence>
<keyword evidence="4 6" id="KW-1133">Transmembrane helix</keyword>
<evidence type="ECO:0000256" key="3">
    <source>
        <dbReference type="ARBA" id="ARBA00022692"/>
    </source>
</evidence>
<keyword evidence="8" id="KW-1185">Reference proteome</keyword>
<proteinExistence type="inferred from homology"/>
<dbReference type="Proteomes" id="UP000242188">
    <property type="component" value="Unassembled WGS sequence"/>
</dbReference>
<evidence type="ECO:0000313" key="7">
    <source>
        <dbReference type="EMBL" id="OWF49042.1"/>
    </source>
</evidence>
<organism evidence="7 8">
    <name type="scientific">Mizuhopecten yessoensis</name>
    <name type="common">Japanese scallop</name>
    <name type="synonym">Patinopecten yessoensis</name>
    <dbReference type="NCBI Taxonomy" id="6573"/>
    <lineage>
        <taxon>Eukaryota</taxon>
        <taxon>Metazoa</taxon>
        <taxon>Spiralia</taxon>
        <taxon>Lophotrochozoa</taxon>
        <taxon>Mollusca</taxon>
        <taxon>Bivalvia</taxon>
        <taxon>Autobranchia</taxon>
        <taxon>Pteriomorphia</taxon>
        <taxon>Pectinida</taxon>
        <taxon>Pectinoidea</taxon>
        <taxon>Pectinidae</taxon>
        <taxon>Mizuhopecten</taxon>
    </lineage>
</organism>
<keyword evidence="5 6" id="KW-0472">Membrane</keyword>
<feature type="transmembrane region" description="Helical" evidence="6">
    <location>
        <begin position="60"/>
        <end position="79"/>
    </location>
</feature>
<reference evidence="7 8" key="1">
    <citation type="journal article" date="2017" name="Nat. Ecol. Evol.">
        <title>Scallop genome provides insights into evolution of bilaterian karyotype and development.</title>
        <authorList>
            <person name="Wang S."/>
            <person name="Zhang J."/>
            <person name="Jiao W."/>
            <person name="Li J."/>
            <person name="Xun X."/>
            <person name="Sun Y."/>
            <person name="Guo X."/>
            <person name="Huan P."/>
            <person name="Dong B."/>
            <person name="Zhang L."/>
            <person name="Hu X."/>
            <person name="Sun X."/>
            <person name="Wang J."/>
            <person name="Zhao C."/>
            <person name="Wang Y."/>
            <person name="Wang D."/>
            <person name="Huang X."/>
            <person name="Wang R."/>
            <person name="Lv J."/>
            <person name="Li Y."/>
            <person name="Zhang Z."/>
            <person name="Liu B."/>
            <person name="Lu W."/>
            <person name="Hui Y."/>
            <person name="Liang J."/>
            <person name="Zhou Z."/>
            <person name="Hou R."/>
            <person name="Li X."/>
            <person name="Liu Y."/>
            <person name="Li H."/>
            <person name="Ning X."/>
            <person name="Lin Y."/>
            <person name="Zhao L."/>
            <person name="Xing Q."/>
            <person name="Dou J."/>
            <person name="Li Y."/>
            <person name="Mao J."/>
            <person name="Guo H."/>
            <person name="Dou H."/>
            <person name="Li T."/>
            <person name="Mu C."/>
            <person name="Jiang W."/>
            <person name="Fu Q."/>
            <person name="Fu X."/>
            <person name="Miao Y."/>
            <person name="Liu J."/>
            <person name="Yu Q."/>
            <person name="Li R."/>
            <person name="Liao H."/>
            <person name="Li X."/>
            <person name="Kong Y."/>
            <person name="Jiang Z."/>
            <person name="Chourrout D."/>
            <person name="Li R."/>
            <person name="Bao Z."/>
        </authorList>
    </citation>
    <scope>NUCLEOTIDE SEQUENCE [LARGE SCALE GENOMIC DNA]</scope>
    <source>
        <strain evidence="7 8">PY_sf001</strain>
    </source>
</reference>
<evidence type="ECO:0000256" key="1">
    <source>
        <dbReference type="ARBA" id="ARBA00004141"/>
    </source>
</evidence>
<dbReference type="InterPro" id="IPR040399">
    <property type="entry name" value="TMEM35A/B"/>
</dbReference>
<evidence type="ECO:0000256" key="6">
    <source>
        <dbReference type="SAM" id="Phobius"/>
    </source>
</evidence>
<comment type="caution">
    <text evidence="7">The sequence shown here is derived from an EMBL/GenBank/DDBJ whole genome shotgun (WGS) entry which is preliminary data.</text>
</comment>
<protein>
    <submittedName>
        <fullName evidence="7">Uncharacterized protein ZMYM6NB</fullName>
    </submittedName>
</protein>
<keyword evidence="3 6" id="KW-0812">Transmembrane</keyword>
<dbReference type="GO" id="GO:0016020">
    <property type="term" value="C:membrane"/>
    <property type="evidence" value="ECO:0007669"/>
    <property type="project" value="UniProtKB-SubCell"/>
</dbReference>
<evidence type="ECO:0000256" key="4">
    <source>
        <dbReference type="ARBA" id="ARBA00022989"/>
    </source>
</evidence>
<dbReference type="Pfam" id="PF13564">
    <property type="entry name" value="DoxX_2"/>
    <property type="match status" value="1"/>
</dbReference>